<evidence type="ECO:0000313" key="3">
    <source>
        <dbReference type="EMBL" id="MPM30529.1"/>
    </source>
</evidence>
<keyword evidence="1" id="KW-0479">Metal-binding</keyword>
<evidence type="ECO:0000256" key="1">
    <source>
        <dbReference type="ARBA" id="ARBA00022723"/>
    </source>
</evidence>
<dbReference type="InterPro" id="IPR011060">
    <property type="entry name" value="RibuloseP-bd_barrel"/>
</dbReference>
<proteinExistence type="predicted"/>
<name>A0A644YQD4_9ZZZZ</name>
<dbReference type="InterPro" id="IPR013785">
    <property type="entry name" value="Aldolase_TIM"/>
</dbReference>
<dbReference type="Gene3D" id="3.20.20.70">
    <property type="entry name" value="Aldolase class I"/>
    <property type="match status" value="1"/>
</dbReference>
<keyword evidence="2 3" id="KW-0413">Isomerase</keyword>
<dbReference type="GO" id="GO:0046872">
    <property type="term" value="F:metal ion binding"/>
    <property type="evidence" value="ECO:0007669"/>
    <property type="project" value="UniProtKB-KW"/>
</dbReference>
<dbReference type="GO" id="GO:0005975">
    <property type="term" value="P:carbohydrate metabolic process"/>
    <property type="evidence" value="ECO:0007669"/>
    <property type="project" value="InterPro"/>
</dbReference>
<dbReference type="Pfam" id="PF00834">
    <property type="entry name" value="Ribul_P_3_epim"/>
    <property type="match status" value="1"/>
</dbReference>
<protein>
    <submittedName>
        <fullName evidence="3">Ribulose-phosphate 3-epimerase</fullName>
        <ecNumber evidence="3">5.1.3.1</ecNumber>
    </submittedName>
</protein>
<comment type="caution">
    <text evidence="3">The sequence shown here is derived from an EMBL/GenBank/DDBJ whole genome shotgun (WGS) entry which is preliminary data.</text>
</comment>
<accession>A0A644YQD4</accession>
<dbReference type="EC" id="5.1.3.1" evidence="3"/>
<dbReference type="InterPro" id="IPR000056">
    <property type="entry name" value="Ribul_P_3_epim-like"/>
</dbReference>
<organism evidence="3">
    <name type="scientific">bioreactor metagenome</name>
    <dbReference type="NCBI Taxonomy" id="1076179"/>
    <lineage>
        <taxon>unclassified sequences</taxon>
        <taxon>metagenomes</taxon>
        <taxon>ecological metagenomes</taxon>
    </lineage>
</organism>
<dbReference type="GO" id="GO:0004750">
    <property type="term" value="F:D-ribulose-phosphate 3-epimerase activity"/>
    <property type="evidence" value="ECO:0007669"/>
    <property type="project" value="UniProtKB-EC"/>
</dbReference>
<dbReference type="EMBL" id="VSSQ01005811">
    <property type="protein sequence ID" value="MPM30529.1"/>
    <property type="molecule type" value="Genomic_DNA"/>
</dbReference>
<gene>
    <name evidence="3" type="primary">rpe_22</name>
    <name evidence="3" type="ORF">SDC9_77079</name>
</gene>
<dbReference type="SUPFAM" id="SSF51366">
    <property type="entry name" value="Ribulose-phoshate binding barrel"/>
    <property type="match status" value="1"/>
</dbReference>
<dbReference type="PANTHER" id="PTHR11749">
    <property type="entry name" value="RIBULOSE-5-PHOSPHATE-3-EPIMERASE"/>
    <property type="match status" value="1"/>
</dbReference>
<sequence>MQIIPAILEKNFDLAWNKIRQVKDISKWVSIDVIDSKFNFGKTFELELLNNNLEEIENTLWDIHLMVEEPINWIEKCNFVGALRIIGQVEKMSNREEFVNEVKNLGIDAGLAFDIDTKVDNIPKETDLILLMARKSGFDPMPIDNKVFEKIKELIKIRNEDGYKFLIAVDGGVNLENIKHFSESGTDIVYCTGAIFNGIVEDNLEKLKYASEN</sequence>
<reference evidence="3" key="1">
    <citation type="submission" date="2019-08" db="EMBL/GenBank/DDBJ databases">
        <authorList>
            <person name="Kucharzyk K."/>
            <person name="Murdoch R.W."/>
            <person name="Higgins S."/>
            <person name="Loffler F."/>
        </authorList>
    </citation>
    <scope>NUCLEOTIDE SEQUENCE</scope>
</reference>
<dbReference type="AlphaFoldDB" id="A0A644YQD4"/>
<evidence type="ECO:0000256" key="2">
    <source>
        <dbReference type="ARBA" id="ARBA00023235"/>
    </source>
</evidence>